<dbReference type="EMBL" id="AOIM01000039">
    <property type="protein sequence ID" value="ELY88213.1"/>
    <property type="molecule type" value="Genomic_DNA"/>
</dbReference>
<organism evidence="1 2">
    <name type="scientific">Natrialba hulunbeirensis JCM 10989</name>
    <dbReference type="NCBI Taxonomy" id="1227493"/>
    <lineage>
        <taxon>Archaea</taxon>
        <taxon>Methanobacteriati</taxon>
        <taxon>Methanobacteriota</taxon>
        <taxon>Stenosarchaea group</taxon>
        <taxon>Halobacteria</taxon>
        <taxon>Halobacteriales</taxon>
        <taxon>Natrialbaceae</taxon>
        <taxon>Natrialba</taxon>
    </lineage>
</organism>
<sequence>MDGLADRGFAVALDSVALDVPDGSSLRANVSDLCCLQVARPGDRFGSASAAAEDGPVPTRVVPAPGDPLIGRMVEFVVVLALARPVFDRAVYDRASIDRLDGVCVVPLVSLLEDPEVESRCVISHRYSGLVTSPRRTRARRPLRIWTERHRFRYSPRERGCIPILPLQ</sequence>
<reference evidence="1 2" key="1">
    <citation type="journal article" date="2014" name="PLoS Genet.">
        <title>Phylogenetically driven sequencing of extremely halophilic archaea reveals strategies for static and dynamic osmo-response.</title>
        <authorList>
            <person name="Becker E.A."/>
            <person name="Seitzer P.M."/>
            <person name="Tritt A."/>
            <person name="Larsen D."/>
            <person name="Krusor M."/>
            <person name="Yao A.I."/>
            <person name="Wu D."/>
            <person name="Madern D."/>
            <person name="Eisen J.A."/>
            <person name="Darling A.E."/>
            <person name="Facciotti M.T."/>
        </authorList>
    </citation>
    <scope>NUCLEOTIDE SEQUENCE [LARGE SCALE GENOMIC DNA]</scope>
    <source>
        <strain evidence="1 2">JCM 10989</strain>
    </source>
</reference>
<protein>
    <submittedName>
        <fullName evidence="1">Uncharacterized protein</fullName>
    </submittedName>
</protein>
<gene>
    <name evidence="1" type="ORF">C483_15911</name>
</gene>
<dbReference type="AlphaFoldDB" id="L9ZSQ3"/>
<name>L9ZSQ3_9EURY</name>
<comment type="caution">
    <text evidence="1">The sequence shown here is derived from an EMBL/GenBank/DDBJ whole genome shotgun (WGS) entry which is preliminary data.</text>
</comment>
<evidence type="ECO:0000313" key="2">
    <source>
        <dbReference type="Proteomes" id="UP000011519"/>
    </source>
</evidence>
<dbReference type="Proteomes" id="UP000011519">
    <property type="component" value="Unassembled WGS sequence"/>
</dbReference>
<proteinExistence type="predicted"/>
<accession>L9ZSQ3</accession>
<keyword evidence="2" id="KW-1185">Reference proteome</keyword>
<evidence type="ECO:0000313" key="1">
    <source>
        <dbReference type="EMBL" id="ELY88213.1"/>
    </source>
</evidence>